<dbReference type="PANTHER" id="PTHR46438">
    <property type="entry name" value="ALPHA/BETA-HYDROLASES SUPERFAMILY PROTEIN"/>
    <property type="match status" value="1"/>
</dbReference>
<dbReference type="Gene3D" id="3.40.50.1820">
    <property type="entry name" value="alpha/beta hydrolase"/>
    <property type="match status" value="1"/>
</dbReference>
<dbReference type="Pfam" id="PF00561">
    <property type="entry name" value="Abhydrolase_1"/>
    <property type="match status" value="1"/>
</dbReference>
<accession>A0AAW1P3D0</accession>
<feature type="domain" description="AB hydrolase-1" evidence="1">
    <location>
        <begin position="153"/>
        <end position="303"/>
    </location>
</feature>
<dbReference type="AlphaFoldDB" id="A0AAW1P3D0"/>
<evidence type="ECO:0000313" key="3">
    <source>
        <dbReference type="Proteomes" id="UP001465755"/>
    </source>
</evidence>
<sequence length="403" mass="44233">MAACSCAQSVLFAPTVCRARRRRVPIPLPPQVRDCIDSGARVLRSERAQVTASTSEHEGNGGRSVELSINGLREDRCLEVLATALREVEGVTKVDGDFQGRLLSVQAPTSVPVRAMMEAVRSVNQGYRAVPYRERSWKWKGWDINYAEVGQGPAVLLVHGFGGNCHHFRKLAADMSESHRVIAVDLLGFGDSAKPTEVDYNPHLWKDQIVAFVNEIVQAPVAIVGNSIGSQVALYAATELGNAVKGVCLLNCVGGMNQKGIYQDDWTVAAMRPVFAVLEWLLKQRSVANWMFDQFRDKDRIAKLLRARAATGLPPPYANAEAVNDELLDILIKPAADPGAVDVFVAVFTGEPGPRPEALTEKLSCPVQVIWGADDPWARADGPLAKWFISQAKEKQSIEEYYR</sequence>
<dbReference type="GO" id="GO:0046872">
    <property type="term" value="F:metal ion binding"/>
    <property type="evidence" value="ECO:0007669"/>
    <property type="project" value="InterPro"/>
</dbReference>
<dbReference type="PANTHER" id="PTHR46438:SF9">
    <property type="entry name" value="AB HYDROLASE-1 DOMAIN-CONTAINING PROTEIN"/>
    <property type="match status" value="1"/>
</dbReference>
<reference evidence="2 3" key="1">
    <citation type="journal article" date="2024" name="Nat. Commun.">
        <title>Phylogenomics reveals the evolutionary origins of lichenization in chlorophyte algae.</title>
        <authorList>
            <person name="Puginier C."/>
            <person name="Libourel C."/>
            <person name="Otte J."/>
            <person name="Skaloud P."/>
            <person name="Haon M."/>
            <person name="Grisel S."/>
            <person name="Petersen M."/>
            <person name="Berrin J.G."/>
            <person name="Delaux P.M."/>
            <person name="Dal Grande F."/>
            <person name="Keller J."/>
        </authorList>
    </citation>
    <scope>NUCLEOTIDE SEQUENCE [LARGE SCALE GENOMIC DNA]</scope>
    <source>
        <strain evidence="2 3">SAG 2036</strain>
    </source>
</reference>
<comment type="caution">
    <text evidence="2">The sequence shown here is derived from an EMBL/GenBank/DDBJ whole genome shotgun (WGS) entry which is preliminary data.</text>
</comment>
<keyword evidence="3" id="KW-1185">Reference proteome</keyword>
<evidence type="ECO:0000313" key="2">
    <source>
        <dbReference type="EMBL" id="KAK9803060.1"/>
    </source>
</evidence>
<dbReference type="InterPro" id="IPR029058">
    <property type="entry name" value="AB_hydrolase_fold"/>
</dbReference>
<dbReference type="Proteomes" id="UP001465755">
    <property type="component" value="Unassembled WGS sequence"/>
</dbReference>
<dbReference type="GO" id="GO:0047746">
    <property type="term" value="F:chlorophyllase activity"/>
    <property type="evidence" value="ECO:0007669"/>
    <property type="project" value="TreeGrafter"/>
</dbReference>
<dbReference type="PRINTS" id="PR00111">
    <property type="entry name" value="ABHYDROLASE"/>
</dbReference>
<dbReference type="SUPFAM" id="SSF55008">
    <property type="entry name" value="HMA, heavy metal-associated domain"/>
    <property type="match status" value="1"/>
</dbReference>
<dbReference type="InterPro" id="IPR000073">
    <property type="entry name" value="AB_hydrolase_1"/>
</dbReference>
<organism evidence="2 3">
    <name type="scientific">Symbiochloris irregularis</name>
    <dbReference type="NCBI Taxonomy" id="706552"/>
    <lineage>
        <taxon>Eukaryota</taxon>
        <taxon>Viridiplantae</taxon>
        <taxon>Chlorophyta</taxon>
        <taxon>core chlorophytes</taxon>
        <taxon>Trebouxiophyceae</taxon>
        <taxon>Trebouxiales</taxon>
        <taxon>Trebouxiaceae</taxon>
        <taxon>Symbiochloris</taxon>
    </lineage>
</organism>
<name>A0AAW1P3D0_9CHLO</name>
<dbReference type="InterPro" id="IPR036163">
    <property type="entry name" value="HMA_dom_sf"/>
</dbReference>
<protein>
    <recommendedName>
        <fullName evidence="1">AB hydrolase-1 domain-containing protein</fullName>
    </recommendedName>
</protein>
<dbReference type="GO" id="GO:0015994">
    <property type="term" value="P:chlorophyll metabolic process"/>
    <property type="evidence" value="ECO:0007669"/>
    <property type="project" value="TreeGrafter"/>
</dbReference>
<gene>
    <name evidence="2" type="ORF">WJX73_004095</name>
</gene>
<dbReference type="EMBL" id="JALJOQ010000063">
    <property type="protein sequence ID" value="KAK9803060.1"/>
    <property type="molecule type" value="Genomic_DNA"/>
</dbReference>
<dbReference type="GO" id="GO:0009507">
    <property type="term" value="C:chloroplast"/>
    <property type="evidence" value="ECO:0007669"/>
    <property type="project" value="TreeGrafter"/>
</dbReference>
<proteinExistence type="predicted"/>
<evidence type="ECO:0000259" key="1">
    <source>
        <dbReference type="Pfam" id="PF00561"/>
    </source>
</evidence>
<dbReference type="SUPFAM" id="SSF53474">
    <property type="entry name" value="alpha/beta-Hydrolases"/>
    <property type="match status" value="1"/>
</dbReference>